<dbReference type="Proteomes" id="UP000001861">
    <property type="component" value="Unassembled WGS sequence"/>
</dbReference>
<evidence type="ECO:0000256" key="1">
    <source>
        <dbReference type="SAM" id="MobiDB-lite"/>
    </source>
</evidence>
<comment type="caution">
    <text evidence="2">The sequence shown here is derived from an EMBL/GenBank/DDBJ whole genome shotgun (WGS) entry which is preliminary data.</text>
</comment>
<feature type="compositionally biased region" description="Polar residues" evidence="1">
    <location>
        <begin position="166"/>
        <end position="175"/>
    </location>
</feature>
<dbReference type="KEGG" id="cci:CC1G_03175"/>
<feature type="compositionally biased region" description="Basic residues" evidence="1">
    <location>
        <begin position="281"/>
        <end position="290"/>
    </location>
</feature>
<dbReference type="AlphaFoldDB" id="A8PF72"/>
<gene>
    <name evidence="2" type="ORF">CC1G_03175</name>
</gene>
<dbReference type="OMA" id="YVCVETE"/>
<feature type="compositionally biased region" description="Basic and acidic residues" evidence="1">
    <location>
        <begin position="70"/>
        <end position="90"/>
    </location>
</feature>
<feature type="compositionally biased region" description="Basic residues" evidence="1">
    <location>
        <begin position="326"/>
        <end position="336"/>
    </location>
</feature>
<feature type="compositionally biased region" description="Basic residues" evidence="1">
    <location>
        <begin position="434"/>
        <end position="446"/>
    </location>
</feature>
<feature type="region of interest" description="Disordered" evidence="1">
    <location>
        <begin position="1"/>
        <end position="20"/>
    </location>
</feature>
<feature type="compositionally biased region" description="Low complexity" evidence="1">
    <location>
        <begin position="1"/>
        <end position="14"/>
    </location>
</feature>
<feature type="compositionally biased region" description="Polar residues" evidence="1">
    <location>
        <begin position="190"/>
        <end position="204"/>
    </location>
</feature>
<feature type="compositionally biased region" description="Low complexity" evidence="1">
    <location>
        <begin position="258"/>
        <end position="269"/>
    </location>
</feature>
<organism evidence="2 3">
    <name type="scientific">Coprinopsis cinerea (strain Okayama-7 / 130 / ATCC MYA-4618 / FGSC 9003)</name>
    <name type="common">Inky cap fungus</name>
    <name type="synonym">Hormographiella aspergillata</name>
    <dbReference type="NCBI Taxonomy" id="240176"/>
    <lineage>
        <taxon>Eukaryota</taxon>
        <taxon>Fungi</taxon>
        <taxon>Dikarya</taxon>
        <taxon>Basidiomycota</taxon>
        <taxon>Agaricomycotina</taxon>
        <taxon>Agaricomycetes</taxon>
        <taxon>Agaricomycetidae</taxon>
        <taxon>Agaricales</taxon>
        <taxon>Agaricineae</taxon>
        <taxon>Psathyrellaceae</taxon>
        <taxon>Coprinopsis</taxon>
    </lineage>
</organism>
<evidence type="ECO:0000313" key="3">
    <source>
        <dbReference type="Proteomes" id="UP000001861"/>
    </source>
</evidence>
<reference evidence="2 3" key="1">
    <citation type="journal article" date="2010" name="Proc. Natl. Acad. Sci. U.S.A.">
        <title>Insights into evolution of multicellular fungi from the assembled chromosomes of the mushroom Coprinopsis cinerea (Coprinus cinereus).</title>
        <authorList>
            <person name="Stajich J.E."/>
            <person name="Wilke S.K."/>
            <person name="Ahren D."/>
            <person name="Au C.H."/>
            <person name="Birren B.W."/>
            <person name="Borodovsky M."/>
            <person name="Burns C."/>
            <person name="Canback B."/>
            <person name="Casselton L.A."/>
            <person name="Cheng C.K."/>
            <person name="Deng J."/>
            <person name="Dietrich F.S."/>
            <person name="Fargo D.C."/>
            <person name="Farman M.L."/>
            <person name="Gathman A.C."/>
            <person name="Goldberg J."/>
            <person name="Guigo R."/>
            <person name="Hoegger P.J."/>
            <person name="Hooker J.B."/>
            <person name="Huggins A."/>
            <person name="James T.Y."/>
            <person name="Kamada T."/>
            <person name="Kilaru S."/>
            <person name="Kodira C."/>
            <person name="Kues U."/>
            <person name="Kupfer D."/>
            <person name="Kwan H.S."/>
            <person name="Lomsadze A."/>
            <person name="Li W."/>
            <person name="Lilly W.W."/>
            <person name="Ma L.J."/>
            <person name="Mackey A.J."/>
            <person name="Manning G."/>
            <person name="Martin F."/>
            <person name="Muraguchi H."/>
            <person name="Natvig D.O."/>
            <person name="Palmerini H."/>
            <person name="Ramesh M.A."/>
            <person name="Rehmeyer C.J."/>
            <person name="Roe B.A."/>
            <person name="Shenoy N."/>
            <person name="Stanke M."/>
            <person name="Ter-Hovhannisyan V."/>
            <person name="Tunlid A."/>
            <person name="Velagapudi R."/>
            <person name="Vision T.J."/>
            <person name="Zeng Q."/>
            <person name="Zolan M.E."/>
            <person name="Pukkila P.J."/>
        </authorList>
    </citation>
    <scope>NUCLEOTIDE SEQUENCE [LARGE SCALE GENOMIC DNA]</scope>
    <source>
        <strain evidence="3">Okayama-7 / 130 / ATCC MYA-4618 / FGSC 9003</strain>
    </source>
</reference>
<dbReference type="RefSeq" id="XP_001840946.2">
    <property type="nucleotide sequence ID" value="XM_001840894.2"/>
</dbReference>
<feature type="compositionally biased region" description="Basic residues" evidence="1">
    <location>
        <begin position="373"/>
        <end position="383"/>
    </location>
</feature>
<accession>A8PF72</accession>
<dbReference type="HOGENOM" id="CLU_690811_0_0_1"/>
<proteinExistence type="predicted"/>
<dbReference type="GeneID" id="6017602"/>
<dbReference type="InParanoid" id="A8PF72"/>
<dbReference type="VEuPathDB" id="FungiDB:CC1G_03175"/>
<protein>
    <submittedName>
        <fullName evidence="2">Uncharacterized protein</fullName>
    </submittedName>
</protein>
<name>A8PF72_COPC7</name>
<feature type="compositionally biased region" description="Basic and acidic residues" evidence="1">
    <location>
        <begin position="415"/>
        <end position="427"/>
    </location>
</feature>
<dbReference type="EMBL" id="AACS02000008">
    <property type="protein sequence ID" value="EAU80999.2"/>
    <property type="molecule type" value="Genomic_DNA"/>
</dbReference>
<feature type="compositionally biased region" description="Basic and acidic residues" evidence="1">
    <location>
        <begin position="270"/>
        <end position="280"/>
    </location>
</feature>
<feature type="compositionally biased region" description="Low complexity" evidence="1">
    <location>
        <begin position="306"/>
        <end position="325"/>
    </location>
</feature>
<sequence length="446" mass="47613">MSSAGSSSSSSYTSPPTPARSLNLRFARLAGWSGPPRLKLGRARELWAKAGLRREQQGHRRVVKSQSENENDRTKDKDKDEDKSRDEGVKGNEQSNEEERELSQPSGVEEPQIACGVDKDTAEAGPSQPAAVNESKEPEAPNAENDSNSVFGGSEAQKIDSEHSKASVTEPNQATDLDAGTSEKAVAANAQVSHSDNAGPNFKSNGKKKNLEKEKETVPITRRSARLANKVEAQNEDSSIQAPVPTTATSPDTSEQRTTTVAATTIAEATNKDVIDDTKPAPRRSSRNKKVPSQAAPGPSTEDVVEAVSAVVSTIKAAPAMAPKPKQTRGQKRKRAAGSEEEEEERRKDDDSGKSGGNAKSKSKDGATAKGAGTRKAKKRARKSDKDTLDESTAQAGEKENTTESSGVPPNGGQDEDRKDDDKEKLTIRIPARGVKKGRGSKKTRV</sequence>
<keyword evidence="3" id="KW-1185">Reference proteome</keyword>
<feature type="compositionally biased region" description="Polar residues" evidence="1">
    <location>
        <begin position="236"/>
        <end position="257"/>
    </location>
</feature>
<evidence type="ECO:0000313" key="2">
    <source>
        <dbReference type="EMBL" id="EAU80999.2"/>
    </source>
</evidence>
<feature type="region of interest" description="Disordered" evidence="1">
    <location>
        <begin position="50"/>
        <end position="446"/>
    </location>
</feature>